<gene>
    <name evidence="2" type="ORF">A3H02_02435</name>
</gene>
<dbReference type="PANTHER" id="PTHR47559:SF1">
    <property type="entry name" value="OS03G0844900 PROTEIN"/>
    <property type="match status" value="1"/>
</dbReference>
<sequence>MNYLLKKYPLSVLKQGDVLEGKVLSMEKSRLFVDLGEFGIGAIYGAELMKAKNLVNKLKTEDKIYVKVLVVENEDQYVELSPKNAGLETAWEKAEDFMKKQTPVELRAEDANKGGLILNFNELQGFLPTSQLKSEHYPKIESGDKDKILEALKKLVGETFKVTIIDADKDQEKLIFSEKELNSEEINEKISKYKIGEEIEGEVSGTANFGIFVKIEPGIEALSHISELSWGLVENPASLFKVGQKIKAKIIQIENGKIFLSIKAMEPDPWGEMEKKYKEGDIIAGVVSKLEKYGALINVEQGGIAGLLPKTEKKLELGKNYSFNIESLEPKKQKLILKLNG</sequence>
<dbReference type="AlphaFoldDB" id="A0A1G2F0K4"/>
<dbReference type="PROSITE" id="PS50126">
    <property type="entry name" value="S1"/>
    <property type="match status" value="4"/>
</dbReference>
<dbReference type="SMART" id="SM00316">
    <property type="entry name" value="S1"/>
    <property type="match status" value="4"/>
</dbReference>
<protein>
    <recommendedName>
        <fullName evidence="1">S1 motif domain-containing protein</fullName>
    </recommendedName>
</protein>
<evidence type="ECO:0000313" key="2">
    <source>
        <dbReference type="EMBL" id="OGZ31579.1"/>
    </source>
</evidence>
<feature type="domain" description="S1 motif" evidence="1">
    <location>
        <begin position="101"/>
        <end position="179"/>
    </location>
</feature>
<dbReference type="STRING" id="1801726.A3H02_02435"/>
<dbReference type="InterPro" id="IPR052757">
    <property type="entry name" value="Ribosomal_protein_S1"/>
</dbReference>
<dbReference type="Proteomes" id="UP000176787">
    <property type="component" value="Unassembled WGS sequence"/>
</dbReference>
<feature type="domain" description="S1 motif" evidence="1">
    <location>
        <begin position="16"/>
        <end position="83"/>
    </location>
</feature>
<comment type="caution">
    <text evidence="2">The sequence shown here is derived from an EMBL/GenBank/DDBJ whole genome shotgun (WGS) entry which is preliminary data.</text>
</comment>
<dbReference type="InterPro" id="IPR012340">
    <property type="entry name" value="NA-bd_OB-fold"/>
</dbReference>
<name>A0A1G2F0K4_9BACT</name>
<dbReference type="GO" id="GO:0003676">
    <property type="term" value="F:nucleic acid binding"/>
    <property type="evidence" value="ECO:0007669"/>
    <property type="project" value="InterPro"/>
</dbReference>
<dbReference type="Gene3D" id="2.40.50.140">
    <property type="entry name" value="Nucleic acid-binding proteins"/>
    <property type="match status" value="4"/>
</dbReference>
<dbReference type="InterPro" id="IPR003029">
    <property type="entry name" value="S1_domain"/>
</dbReference>
<organism evidence="2 3">
    <name type="scientific">Candidatus Niyogibacteria bacterium RIFCSPLOWO2_12_FULL_41_13</name>
    <dbReference type="NCBI Taxonomy" id="1801726"/>
    <lineage>
        <taxon>Bacteria</taxon>
        <taxon>Candidatus Niyogiibacteriota</taxon>
    </lineage>
</organism>
<evidence type="ECO:0000313" key="3">
    <source>
        <dbReference type="Proteomes" id="UP000176787"/>
    </source>
</evidence>
<feature type="domain" description="S1 motif" evidence="1">
    <location>
        <begin position="196"/>
        <end position="263"/>
    </location>
</feature>
<accession>A0A1G2F0K4</accession>
<dbReference type="SUPFAM" id="SSF50249">
    <property type="entry name" value="Nucleic acid-binding proteins"/>
    <property type="match status" value="4"/>
</dbReference>
<feature type="domain" description="S1 motif" evidence="1">
    <location>
        <begin position="280"/>
        <end position="340"/>
    </location>
</feature>
<dbReference type="Pfam" id="PF00575">
    <property type="entry name" value="S1"/>
    <property type="match status" value="2"/>
</dbReference>
<evidence type="ECO:0000259" key="1">
    <source>
        <dbReference type="PROSITE" id="PS50126"/>
    </source>
</evidence>
<dbReference type="EMBL" id="MHMS01000025">
    <property type="protein sequence ID" value="OGZ31579.1"/>
    <property type="molecule type" value="Genomic_DNA"/>
</dbReference>
<reference evidence="2 3" key="1">
    <citation type="journal article" date="2016" name="Nat. Commun.">
        <title>Thousands of microbial genomes shed light on interconnected biogeochemical processes in an aquifer system.</title>
        <authorList>
            <person name="Anantharaman K."/>
            <person name="Brown C.T."/>
            <person name="Hug L.A."/>
            <person name="Sharon I."/>
            <person name="Castelle C.J."/>
            <person name="Probst A.J."/>
            <person name="Thomas B.C."/>
            <person name="Singh A."/>
            <person name="Wilkins M.J."/>
            <person name="Karaoz U."/>
            <person name="Brodie E.L."/>
            <person name="Williams K.H."/>
            <person name="Hubbard S.S."/>
            <person name="Banfield J.F."/>
        </authorList>
    </citation>
    <scope>NUCLEOTIDE SEQUENCE [LARGE SCALE GENOMIC DNA]</scope>
</reference>
<dbReference type="PANTHER" id="PTHR47559">
    <property type="entry name" value="OS03G0844900 PROTEIN"/>
    <property type="match status" value="1"/>
</dbReference>
<proteinExistence type="predicted"/>